<dbReference type="FunFam" id="3.30.360.10:FF:000005">
    <property type="entry name" value="Homoserine dehydrogenase"/>
    <property type="match status" value="1"/>
</dbReference>
<evidence type="ECO:0000256" key="3">
    <source>
        <dbReference type="ARBA" id="ARBA00006753"/>
    </source>
</evidence>
<evidence type="ECO:0000256" key="1">
    <source>
        <dbReference type="ARBA" id="ARBA00005056"/>
    </source>
</evidence>
<name>A0A7J6MIB9_PERCH</name>
<dbReference type="GO" id="GO:0009088">
    <property type="term" value="P:threonine biosynthetic process"/>
    <property type="evidence" value="ECO:0007669"/>
    <property type="project" value="UniProtKB-UniPathway"/>
</dbReference>
<dbReference type="GO" id="GO:0050661">
    <property type="term" value="F:NADP binding"/>
    <property type="evidence" value="ECO:0007669"/>
    <property type="project" value="InterPro"/>
</dbReference>
<dbReference type="Gene3D" id="1.10.1410.10">
    <property type="match status" value="1"/>
</dbReference>
<dbReference type="GO" id="GO:0009086">
    <property type="term" value="P:methionine biosynthetic process"/>
    <property type="evidence" value="ECO:0007669"/>
    <property type="project" value="UniProtKB-KW"/>
</dbReference>
<dbReference type="EC" id="1.1.1.3" evidence="4"/>
<feature type="region of interest" description="Disordered" evidence="10">
    <location>
        <begin position="376"/>
        <end position="424"/>
    </location>
</feature>
<dbReference type="GO" id="GO:0004412">
    <property type="term" value="F:homoserine dehydrogenase activity"/>
    <property type="evidence" value="ECO:0007669"/>
    <property type="project" value="UniProtKB-EC"/>
</dbReference>
<feature type="domain" description="Homoserine dehydrogenase catalytic" evidence="11">
    <location>
        <begin position="522"/>
        <end position="708"/>
    </location>
</feature>
<dbReference type="NCBIfam" id="NF004976">
    <property type="entry name" value="PRK06349.1"/>
    <property type="match status" value="1"/>
</dbReference>
<evidence type="ECO:0000313" key="13">
    <source>
        <dbReference type="EMBL" id="KAF4671224.1"/>
    </source>
</evidence>
<comment type="caution">
    <text evidence="13">The sequence shown here is derived from an EMBL/GenBank/DDBJ whole genome shotgun (WGS) entry which is preliminary data.</text>
</comment>
<organism evidence="13 14">
    <name type="scientific">Perkinsus chesapeaki</name>
    <name type="common">Clam parasite</name>
    <name type="synonym">Perkinsus andrewsi</name>
    <dbReference type="NCBI Taxonomy" id="330153"/>
    <lineage>
        <taxon>Eukaryota</taxon>
        <taxon>Sar</taxon>
        <taxon>Alveolata</taxon>
        <taxon>Perkinsozoa</taxon>
        <taxon>Perkinsea</taxon>
        <taxon>Perkinsida</taxon>
        <taxon>Perkinsidae</taxon>
        <taxon>Perkinsus</taxon>
    </lineage>
</organism>
<evidence type="ECO:0000256" key="6">
    <source>
        <dbReference type="ARBA" id="ARBA00022605"/>
    </source>
</evidence>
<dbReference type="Gene3D" id="3.30.360.10">
    <property type="entry name" value="Dihydrodipicolinate Reductase, domain 2"/>
    <property type="match status" value="1"/>
</dbReference>
<sequence length="797" mass="86019">MAQPSICDRVTVDVALFMHLVDSYALSGDSMKRMRLCSLMQFMIAGFRPRENEINDDCQVLRCIPFGSFTYNLHLPWASDLDFVLLPASAQYADLLSPGATAMSARTESAPESDGNRGIDNVKKAELCAALLGEISDYLARTLPSGLETSAYIALMSQHFECLRPLVLMVKHVLLCDGLVSTYNGGVSSYTLVLMTVSFLNQFYSNDCWIGVPLGQLLLGFLGWYGGDNDNDKDEVGVVGCCCSGGGDEDTLLYNGDRVSLVFPDGSTFTSFDASRLIIRPLSSSSSGDSVNFELRSENDPSINLFKMDMLVILDPLSPLGETLNLGRSAWRWPSVTAALRSARKSLLSGNWWGQKYGMSIPTVWVAAKRAGHGSVSEPLVGADSNGSATGTTRSSELEGGNGMHAGGNRSDDDTTMKSVQSVTEVCVRDPSKKRDIQFPEGCEILPDPEAILNDETIDIIVEVMGGTDEAWACTQKALKSGKHVVSANKALISKYTDEIERLALEQNVQFLYEAAVCGGIPIIKTVLRGLRADTFNHISGIMNGSTNYILSRMENEGVSYEEVINDARRLGYLEADPSADLEGYDARSKICILARIGFGVTVADENKLYTAGITNITSRDFEFAKSLGYTIKLIAKARLLPRDNATTENRLECWVSPAFVPLTNAMAKVSGPTNCVEVSTVQVGPQWYIGAGAGRYPTANSIVSDVLEAVDNCSAGIGFSSPYGSRRIDGKVEADINARVYIRVADKQSAVATLTKEGVQIDPDTPADVVISTKSVSLLQAKAALDASAVVMPILE</sequence>
<keyword evidence="8" id="KW-0560">Oxidoreductase</keyword>
<reference evidence="13 14" key="1">
    <citation type="submission" date="2020-04" db="EMBL/GenBank/DDBJ databases">
        <title>Perkinsus chesapeaki whole genome sequence.</title>
        <authorList>
            <person name="Bogema D.R."/>
        </authorList>
    </citation>
    <scope>NUCLEOTIDE SEQUENCE [LARGE SCALE GENOMIC DNA]</scope>
    <source>
        <strain evidence="13">ATCC PRA-425</strain>
    </source>
</reference>
<evidence type="ECO:0000256" key="4">
    <source>
        <dbReference type="ARBA" id="ARBA00013213"/>
    </source>
</evidence>
<dbReference type="PANTHER" id="PTHR43331">
    <property type="entry name" value="HOMOSERINE DEHYDROGENASE"/>
    <property type="match status" value="1"/>
</dbReference>
<dbReference type="OrthoDB" id="67851at2759"/>
<keyword evidence="6" id="KW-0028">Amino-acid biosynthesis</keyword>
<feature type="compositionally biased region" description="Polar residues" evidence="10">
    <location>
        <begin position="385"/>
        <end position="395"/>
    </location>
</feature>
<dbReference type="InterPro" id="IPR001342">
    <property type="entry name" value="HDH_cat"/>
</dbReference>
<proteinExistence type="inferred from homology"/>
<feature type="domain" description="Aspartate/homoserine dehydrogenase NAD-binding" evidence="12">
    <location>
        <begin position="423"/>
        <end position="514"/>
    </location>
</feature>
<keyword evidence="9" id="KW-0486">Methionine biosynthesis</keyword>
<accession>A0A7J6MIB9</accession>
<dbReference type="SUPFAM" id="SSF55347">
    <property type="entry name" value="Glyceraldehyde-3-phosphate dehydrogenase-like, C-terminal domain"/>
    <property type="match status" value="1"/>
</dbReference>
<dbReference type="SUPFAM" id="SSF51735">
    <property type="entry name" value="NAD(P)-binding Rossmann-fold domains"/>
    <property type="match status" value="1"/>
</dbReference>
<gene>
    <name evidence="13" type="ORF">FOL47_001670</name>
</gene>
<dbReference type="UniPathway" id="UPA00051">
    <property type="reaction ID" value="UER00465"/>
</dbReference>
<dbReference type="UniPathway" id="UPA00050">
    <property type="reaction ID" value="UER00063"/>
</dbReference>
<dbReference type="Pfam" id="PF00742">
    <property type="entry name" value="Homoserine_dh"/>
    <property type="match status" value="1"/>
</dbReference>
<evidence type="ECO:0000256" key="2">
    <source>
        <dbReference type="ARBA" id="ARBA00005062"/>
    </source>
</evidence>
<comment type="similarity">
    <text evidence="3">Belongs to the homoserine dehydrogenase family.</text>
</comment>
<dbReference type="InterPro" id="IPR005106">
    <property type="entry name" value="Asp/hSer_DH_NAD-bd"/>
</dbReference>
<protein>
    <recommendedName>
        <fullName evidence="5">Homoserine dehydrogenase</fullName>
        <ecNumber evidence="4">1.1.1.3</ecNumber>
    </recommendedName>
</protein>
<comment type="pathway">
    <text evidence="2">Amino-acid biosynthesis; L-methionine biosynthesis via de novo pathway; L-homoserine from L-aspartate: step 3/3.</text>
</comment>
<evidence type="ECO:0000256" key="10">
    <source>
        <dbReference type="SAM" id="MobiDB-lite"/>
    </source>
</evidence>
<dbReference type="Pfam" id="PF03447">
    <property type="entry name" value="NAD_binding_3"/>
    <property type="match status" value="1"/>
</dbReference>
<dbReference type="AlphaFoldDB" id="A0A7J6MIB9"/>
<dbReference type="EMBL" id="JAAPAO010000140">
    <property type="protein sequence ID" value="KAF4671224.1"/>
    <property type="molecule type" value="Genomic_DNA"/>
</dbReference>
<evidence type="ECO:0000256" key="7">
    <source>
        <dbReference type="ARBA" id="ARBA00022697"/>
    </source>
</evidence>
<evidence type="ECO:0000256" key="8">
    <source>
        <dbReference type="ARBA" id="ARBA00023002"/>
    </source>
</evidence>
<evidence type="ECO:0000256" key="9">
    <source>
        <dbReference type="ARBA" id="ARBA00023167"/>
    </source>
</evidence>
<evidence type="ECO:0000256" key="5">
    <source>
        <dbReference type="ARBA" id="ARBA00013376"/>
    </source>
</evidence>
<dbReference type="SUPFAM" id="SSF81631">
    <property type="entry name" value="PAP/OAS1 substrate-binding domain"/>
    <property type="match status" value="1"/>
</dbReference>
<dbReference type="Proteomes" id="UP000591131">
    <property type="component" value="Unassembled WGS sequence"/>
</dbReference>
<evidence type="ECO:0000313" key="14">
    <source>
        <dbReference type="Proteomes" id="UP000591131"/>
    </source>
</evidence>
<evidence type="ECO:0000259" key="12">
    <source>
        <dbReference type="Pfam" id="PF03447"/>
    </source>
</evidence>
<comment type="pathway">
    <text evidence="1">Amino-acid biosynthesis; L-threonine biosynthesis; L-threonine from L-aspartate: step 3/5.</text>
</comment>
<dbReference type="InterPro" id="IPR036291">
    <property type="entry name" value="NAD(P)-bd_dom_sf"/>
</dbReference>
<keyword evidence="14" id="KW-1185">Reference proteome</keyword>
<dbReference type="Gene3D" id="3.40.50.720">
    <property type="entry name" value="NAD(P)-binding Rossmann-like Domain"/>
    <property type="match status" value="1"/>
</dbReference>
<dbReference type="Gene3D" id="3.30.70.260">
    <property type="match status" value="1"/>
</dbReference>
<evidence type="ECO:0000259" key="11">
    <source>
        <dbReference type="Pfam" id="PF00742"/>
    </source>
</evidence>
<dbReference type="PANTHER" id="PTHR43331:SF1">
    <property type="entry name" value="HOMOSERINE DEHYDROGENASE"/>
    <property type="match status" value="1"/>
</dbReference>
<keyword evidence="7" id="KW-0791">Threonine biosynthesis</keyword>